<feature type="domain" description="J" evidence="2">
    <location>
        <begin position="5"/>
        <end position="71"/>
    </location>
</feature>
<dbReference type="GO" id="GO:0051087">
    <property type="term" value="F:protein-folding chaperone binding"/>
    <property type="evidence" value="ECO:0007669"/>
    <property type="project" value="TreeGrafter"/>
</dbReference>
<accession>A0A098G9Z7</accession>
<dbReference type="OrthoDB" id="9775658at2"/>
<name>A0A098G9Z7_9GAMM</name>
<dbReference type="PRINTS" id="PR00625">
    <property type="entry name" value="JDOMAIN"/>
</dbReference>
<keyword evidence="4" id="KW-1185">Reference proteome</keyword>
<dbReference type="SMART" id="SM00271">
    <property type="entry name" value="DnaJ"/>
    <property type="match status" value="1"/>
</dbReference>
<dbReference type="HOGENOM" id="CLU_095264_0_0_6"/>
<dbReference type="PANTHER" id="PTHR43948:SF10">
    <property type="entry name" value="MRJ, ISOFORM E"/>
    <property type="match status" value="1"/>
</dbReference>
<dbReference type="GO" id="GO:0005737">
    <property type="term" value="C:cytoplasm"/>
    <property type="evidence" value="ECO:0007669"/>
    <property type="project" value="TreeGrafter"/>
</dbReference>
<keyword evidence="3" id="KW-0614">Plasmid</keyword>
<dbReference type="EMBL" id="LN614828">
    <property type="protein sequence ID" value="CEG59304.1"/>
    <property type="molecule type" value="Genomic_DNA"/>
</dbReference>
<keyword evidence="1" id="KW-0143">Chaperone</keyword>
<dbReference type="SUPFAM" id="SSF46565">
    <property type="entry name" value="Chaperone J-domain"/>
    <property type="match status" value="1"/>
</dbReference>
<protein>
    <submittedName>
        <fullName evidence="3">DnaJ domain protein</fullName>
    </submittedName>
</protein>
<organism evidence="3 4">
    <name type="scientific">Legionella fallonii LLAP-10</name>
    <dbReference type="NCBI Taxonomy" id="1212491"/>
    <lineage>
        <taxon>Bacteria</taxon>
        <taxon>Pseudomonadati</taxon>
        <taxon>Pseudomonadota</taxon>
        <taxon>Gammaproteobacteria</taxon>
        <taxon>Legionellales</taxon>
        <taxon>Legionellaceae</taxon>
        <taxon>Legionella</taxon>
    </lineage>
</organism>
<proteinExistence type="predicted"/>
<dbReference type="RefSeq" id="WP_045097881.1">
    <property type="nucleotide sequence ID" value="NZ_LN614828.1"/>
</dbReference>
<reference evidence="4" key="1">
    <citation type="submission" date="2014-09" db="EMBL/GenBank/DDBJ databases">
        <authorList>
            <person name="Gomez-Valero L."/>
        </authorList>
    </citation>
    <scope>NUCLEOTIDE SEQUENCE [LARGE SCALE GENOMIC DNA]</scope>
    <source>
        <strain evidence="4">ATCC700992</strain>
        <plasmid evidence="4">LLAP10_pA</plasmid>
    </source>
</reference>
<geneLocation type="plasmid" evidence="4">
    <name>LLAP10_pA</name>
</geneLocation>
<gene>
    <name evidence="3" type="ORF">LFA_pA0206</name>
</gene>
<evidence type="ECO:0000256" key="1">
    <source>
        <dbReference type="ARBA" id="ARBA00023186"/>
    </source>
</evidence>
<dbReference type="PANTHER" id="PTHR43948">
    <property type="entry name" value="DNAJ HOMOLOG SUBFAMILY B"/>
    <property type="match status" value="1"/>
</dbReference>
<evidence type="ECO:0000313" key="4">
    <source>
        <dbReference type="Proteomes" id="UP000032430"/>
    </source>
</evidence>
<sequence>MNQYDALKVLGLSGQVSQEDIKKAYKKACSKFHPDRNPAGLEIMKMINVAYEVLKNFDGVANVTSDAASYGDDVANALNQICTLGLIIEICGAWVWVSGNTKPHKDTLKAAGFKWASKKECWYFRPADALRSHSFGKYSMNAIREKYGSVHVSQKEQARLA</sequence>
<dbReference type="AlphaFoldDB" id="A0A098G9Z7"/>
<dbReference type="InterPro" id="IPR036869">
    <property type="entry name" value="J_dom_sf"/>
</dbReference>
<dbReference type="PROSITE" id="PS50076">
    <property type="entry name" value="DNAJ_2"/>
    <property type="match status" value="1"/>
</dbReference>
<dbReference type="GO" id="GO:0044183">
    <property type="term" value="F:protein folding chaperone"/>
    <property type="evidence" value="ECO:0007669"/>
    <property type="project" value="TreeGrafter"/>
</dbReference>
<evidence type="ECO:0000259" key="2">
    <source>
        <dbReference type="PROSITE" id="PS50076"/>
    </source>
</evidence>
<dbReference type="Gene3D" id="1.10.287.110">
    <property type="entry name" value="DnaJ domain"/>
    <property type="match status" value="1"/>
</dbReference>
<evidence type="ECO:0000313" key="3">
    <source>
        <dbReference type="EMBL" id="CEG59304.1"/>
    </source>
</evidence>
<dbReference type="KEGG" id="lfa:LFA_pA0206"/>
<dbReference type="InterPro" id="IPR001623">
    <property type="entry name" value="DnaJ_domain"/>
</dbReference>
<dbReference type="GO" id="GO:0051082">
    <property type="term" value="F:unfolded protein binding"/>
    <property type="evidence" value="ECO:0007669"/>
    <property type="project" value="TreeGrafter"/>
</dbReference>
<dbReference type="Proteomes" id="UP000032430">
    <property type="component" value="Plasmid II"/>
</dbReference>
<dbReference type="Pfam" id="PF00226">
    <property type="entry name" value="DnaJ"/>
    <property type="match status" value="1"/>
</dbReference>
<dbReference type="CDD" id="cd06257">
    <property type="entry name" value="DnaJ"/>
    <property type="match status" value="1"/>
</dbReference>